<dbReference type="SUPFAM" id="SSF88713">
    <property type="entry name" value="Glycoside hydrolase/deacetylase"/>
    <property type="match status" value="1"/>
</dbReference>
<accession>A0A927GCJ4</accession>
<comment type="caution">
    <text evidence="1">The sequence shown here is derived from an EMBL/GenBank/DDBJ whole genome shotgun (WGS) entry which is preliminary data.</text>
</comment>
<proteinExistence type="predicted"/>
<dbReference type="Proteomes" id="UP000653797">
    <property type="component" value="Unassembled WGS sequence"/>
</dbReference>
<dbReference type="InterPro" id="IPR011330">
    <property type="entry name" value="Glyco_hydro/deAcase_b/a-brl"/>
</dbReference>
<name>A0A927GCJ4_9BACT</name>
<keyword evidence="2" id="KW-1185">Reference proteome</keyword>
<gene>
    <name evidence="1" type="ORF">IC230_06805</name>
</gene>
<evidence type="ECO:0008006" key="3">
    <source>
        <dbReference type="Google" id="ProtNLM"/>
    </source>
</evidence>
<dbReference type="AlphaFoldDB" id="A0A927GCJ4"/>
<evidence type="ECO:0000313" key="1">
    <source>
        <dbReference type="EMBL" id="MBD2752590.1"/>
    </source>
</evidence>
<evidence type="ECO:0000313" key="2">
    <source>
        <dbReference type="Proteomes" id="UP000653797"/>
    </source>
</evidence>
<protein>
    <recommendedName>
        <fullName evidence="3">Polysaccharide deacetylase family protein</fullName>
    </recommendedName>
</protein>
<reference evidence="1" key="1">
    <citation type="submission" date="2020-09" db="EMBL/GenBank/DDBJ databases">
        <authorList>
            <person name="Kim M.K."/>
        </authorList>
    </citation>
    <scope>NUCLEOTIDE SEQUENCE</scope>
    <source>
        <strain evidence="1">BT704</strain>
    </source>
</reference>
<sequence>MDFSLKKYQTLLTSLLQAGYDFQTFDCFLKDAIPKTIVLRHDVDRLPEHALRFAELQRGLGITGVYYFRSVPQSWDERIIRKIATLGHEIGYHYECLTTCKGNLSLAIQDFEKNLMALRRLAPVLTVCMHGSPLSRFDSRDLWKTYNYRDFGITGEPYFDVDFTNVLYLTDTGRRWDGEKVSVRDKVNSGFNLVFRQTDDIIQAAQQKALPNQVMFTFHPQRWSDNTFFWLKEATSQRIKNVVKHYFFVR</sequence>
<dbReference type="EMBL" id="JACXAA010000002">
    <property type="protein sequence ID" value="MBD2752590.1"/>
    <property type="molecule type" value="Genomic_DNA"/>
</dbReference>
<organism evidence="1 2">
    <name type="scientific">Spirosoma validum</name>
    <dbReference type="NCBI Taxonomy" id="2771355"/>
    <lineage>
        <taxon>Bacteria</taxon>
        <taxon>Pseudomonadati</taxon>
        <taxon>Bacteroidota</taxon>
        <taxon>Cytophagia</taxon>
        <taxon>Cytophagales</taxon>
        <taxon>Cytophagaceae</taxon>
        <taxon>Spirosoma</taxon>
    </lineage>
</organism>
<dbReference type="GO" id="GO:0005975">
    <property type="term" value="P:carbohydrate metabolic process"/>
    <property type="evidence" value="ECO:0007669"/>
    <property type="project" value="InterPro"/>
</dbReference>